<dbReference type="EMBL" id="FNCQ01000007">
    <property type="protein sequence ID" value="SDG68746.1"/>
    <property type="molecule type" value="Genomic_DNA"/>
</dbReference>
<evidence type="ECO:0000313" key="1">
    <source>
        <dbReference type="EMBL" id="SDG68746.1"/>
    </source>
</evidence>
<evidence type="ECO:0000313" key="2">
    <source>
        <dbReference type="Proteomes" id="UP000198779"/>
    </source>
</evidence>
<name>A0A1G7W9V9_9BACT</name>
<dbReference type="RefSeq" id="WP_143010123.1">
    <property type="nucleotide sequence ID" value="NZ_FNCQ01000007.1"/>
</dbReference>
<keyword evidence="2" id="KW-1185">Reference proteome</keyword>
<evidence type="ECO:0008006" key="3">
    <source>
        <dbReference type="Google" id="ProtNLM"/>
    </source>
</evidence>
<protein>
    <recommendedName>
        <fullName evidence="3">Sensory transduction regulator</fullName>
    </recommendedName>
</protein>
<accession>A0A1G7W9V9</accession>
<sequence length="149" mass="17161">MNKGTRELFLETLSKIGCQYELGESEEDDDKIYFAYQGEYFVASASNEGCYVHLWDTHWGHVELYDIKDFARLKKAINLSNLNCATTTVYTIDEAGSNVDVHSKAVVLFIPQIPEIENYLRGELNDFFRAHQYIGNEMAKQRDAENAYQ</sequence>
<dbReference type="AlphaFoldDB" id="A0A1G7W9V9"/>
<organism evidence="1 2">
    <name type="scientific">Prevotella communis</name>
    <dbReference type="NCBI Taxonomy" id="2913614"/>
    <lineage>
        <taxon>Bacteria</taxon>
        <taxon>Pseudomonadati</taxon>
        <taxon>Bacteroidota</taxon>
        <taxon>Bacteroidia</taxon>
        <taxon>Bacteroidales</taxon>
        <taxon>Prevotellaceae</taxon>
        <taxon>Prevotella</taxon>
    </lineage>
</organism>
<gene>
    <name evidence="1" type="ORF">SAMN04487901_107109</name>
</gene>
<dbReference type="STRING" id="645274.SAMN04487901_107109"/>
<dbReference type="Proteomes" id="UP000198779">
    <property type="component" value="Unassembled WGS sequence"/>
</dbReference>
<reference evidence="2" key="1">
    <citation type="submission" date="2016-10" db="EMBL/GenBank/DDBJ databases">
        <authorList>
            <person name="Varghese N."/>
            <person name="Submissions S."/>
        </authorList>
    </citation>
    <scope>NUCLEOTIDE SEQUENCE [LARGE SCALE GENOMIC DNA]</scope>
    <source>
        <strain evidence="2">BP1-148</strain>
    </source>
</reference>
<proteinExistence type="predicted"/>